<evidence type="ECO:0000256" key="4">
    <source>
        <dbReference type="ARBA" id="ARBA00022481"/>
    </source>
</evidence>
<dbReference type="SMART" id="SM01224">
    <property type="entry name" value="G_gamma"/>
    <property type="match status" value="1"/>
</dbReference>
<dbReference type="PANTHER" id="PTHR13809">
    <property type="entry name" value="GUANINE NUCLEOTIDE-BINDING PROTEIN GAMMA SUBUNIT"/>
    <property type="match status" value="1"/>
</dbReference>
<keyword evidence="4" id="KW-0488">Methylation</keyword>
<organism evidence="11">
    <name type="scientific">Euperipatoides kanangrensis</name>
    <dbReference type="NCBI Taxonomy" id="488523"/>
    <lineage>
        <taxon>Eukaryota</taxon>
        <taxon>Metazoa</taxon>
        <taxon>Ecdysozoa</taxon>
        <taxon>Onychophora</taxon>
        <taxon>Udeonychophora</taxon>
        <taxon>Euonychophora</taxon>
        <taxon>Peripatopsidae</taxon>
        <taxon>Euperipatoides</taxon>
    </lineage>
</organism>
<dbReference type="GO" id="GO:0031681">
    <property type="term" value="F:G-protein beta-subunit binding"/>
    <property type="evidence" value="ECO:0007669"/>
    <property type="project" value="InterPro"/>
</dbReference>
<comment type="subunit">
    <text evidence="9">G proteins are composed of 3 units; alpha, beta and gamma.</text>
</comment>
<name>A0A0F7VKH3_9BILA</name>
<dbReference type="CDD" id="cd00068">
    <property type="entry name" value="GGL"/>
    <property type="match status" value="1"/>
</dbReference>
<evidence type="ECO:0000256" key="9">
    <source>
        <dbReference type="RuleBase" id="RU004973"/>
    </source>
</evidence>
<evidence type="ECO:0000256" key="8">
    <source>
        <dbReference type="ARBA" id="ARBA00023289"/>
    </source>
</evidence>
<keyword evidence="7 9" id="KW-0449">Lipoprotein</keyword>
<comment type="similarity">
    <text evidence="2 9">Belongs to the G protein gamma family.</text>
</comment>
<dbReference type="SMART" id="SM00224">
    <property type="entry name" value="GGL"/>
    <property type="match status" value="1"/>
</dbReference>
<evidence type="ECO:0000256" key="6">
    <source>
        <dbReference type="ARBA" id="ARBA00023224"/>
    </source>
</evidence>
<evidence type="ECO:0000259" key="10">
    <source>
        <dbReference type="PROSITE" id="PS50058"/>
    </source>
</evidence>
<dbReference type="Gene3D" id="4.10.260.10">
    <property type="entry name" value="Transducin (heterotrimeric G protein), gamma chain"/>
    <property type="match status" value="1"/>
</dbReference>
<dbReference type="InterPro" id="IPR001770">
    <property type="entry name" value="G-protein_gamma"/>
</dbReference>
<evidence type="ECO:0000313" key="11">
    <source>
        <dbReference type="EMBL" id="CFW94227.1"/>
    </source>
</evidence>
<evidence type="ECO:0000256" key="7">
    <source>
        <dbReference type="ARBA" id="ARBA00023288"/>
    </source>
</evidence>
<feature type="domain" description="G protein gamma" evidence="10">
    <location>
        <begin position="1"/>
        <end position="65"/>
    </location>
</feature>
<accession>A0A0F7VKH3</accession>
<dbReference type="GO" id="GO:0005834">
    <property type="term" value="C:heterotrimeric G-protein complex"/>
    <property type="evidence" value="ECO:0007669"/>
    <property type="project" value="InterPro"/>
</dbReference>
<dbReference type="GO" id="GO:0007186">
    <property type="term" value="P:G protein-coupled receptor signaling pathway"/>
    <property type="evidence" value="ECO:0007669"/>
    <property type="project" value="InterPro"/>
</dbReference>
<keyword evidence="5 9" id="KW-0472">Membrane</keyword>
<dbReference type="PRINTS" id="PR00321">
    <property type="entry name" value="GPROTEING"/>
</dbReference>
<evidence type="ECO:0000256" key="3">
    <source>
        <dbReference type="ARBA" id="ARBA00022475"/>
    </source>
</evidence>
<dbReference type="SUPFAM" id="SSF48670">
    <property type="entry name" value="Transducin (heterotrimeric G protein), gamma chain"/>
    <property type="match status" value="1"/>
</dbReference>
<dbReference type="Pfam" id="PF00631">
    <property type="entry name" value="G-gamma"/>
    <property type="match status" value="1"/>
</dbReference>
<dbReference type="InterPro" id="IPR036284">
    <property type="entry name" value="GGL_sf"/>
</dbReference>
<dbReference type="EMBL" id="LN830718">
    <property type="protein sequence ID" value="CFW94227.1"/>
    <property type="molecule type" value="mRNA"/>
</dbReference>
<reference evidence="11" key="1">
    <citation type="submission" date="2015-03" db="EMBL/GenBank/DDBJ databases">
        <title>Different light-mediated pathways in the principle and secondary eyes of a spider and the eyes of an onychophoran.</title>
        <authorList>
            <person name="Samadi L."/>
            <person name="Schmid A."/>
            <person name="Eriksson B.J."/>
        </authorList>
    </citation>
    <scope>NUCLEOTIDE SEQUENCE</scope>
    <source>
        <strain evidence="11">Ek4</strain>
    </source>
</reference>
<comment type="subcellular location">
    <subcellularLocation>
        <location evidence="1 9">Cell membrane</location>
        <topology evidence="1 9">Lipid-anchor</topology>
        <orientation evidence="1 9">Cytoplasmic side</orientation>
    </subcellularLocation>
</comment>
<evidence type="ECO:0000256" key="2">
    <source>
        <dbReference type="ARBA" id="ARBA00007431"/>
    </source>
</evidence>
<dbReference type="FunFam" id="4.10.260.10:FF:000001">
    <property type="entry name" value="Guanine nucleotide-binding protein subunit gamma"/>
    <property type="match status" value="1"/>
</dbReference>
<keyword evidence="8" id="KW-0636">Prenylation</keyword>
<protein>
    <recommendedName>
        <fullName evidence="9">Guanine nucleotide-binding protein subunit gamma</fullName>
    </recommendedName>
</protein>
<comment type="function">
    <text evidence="9">Guanine nucleotide-binding proteins (G proteins) are involved as a modulator or transducer in various transmembrane signaling systems. The beta and gamma chains are required for the GTPase activity, for replacement of GDP by GTP, and for G protein-effector interaction.</text>
</comment>
<sequence>MSQVQAMKKQVVQLRQEANIPRIPVSQACDDLIKYCTENQKSDVLVTGIPPSDNPFKENKACIIV</sequence>
<dbReference type="InterPro" id="IPR015898">
    <property type="entry name" value="G-protein_gamma-like_dom"/>
</dbReference>
<keyword evidence="6 9" id="KW-0807">Transducer</keyword>
<evidence type="ECO:0000256" key="1">
    <source>
        <dbReference type="ARBA" id="ARBA00004342"/>
    </source>
</evidence>
<evidence type="ECO:0000256" key="5">
    <source>
        <dbReference type="ARBA" id="ARBA00023136"/>
    </source>
</evidence>
<dbReference type="PROSITE" id="PS50058">
    <property type="entry name" value="G_PROTEIN_GAMMA"/>
    <property type="match status" value="1"/>
</dbReference>
<gene>
    <name evidence="11" type="primary">Eka-G protein gamma 2</name>
</gene>
<dbReference type="AlphaFoldDB" id="A0A0F7VKH3"/>
<keyword evidence="3 9" id="KW-1003">Cell membrane</keyword>
<proteinExistence type="evidence at transcript level"/>